<keyword evidence="3" id="KW-1185">Reference proteome</keyword>
<name>A0A9N9UMD1_9HYPO</name>
<dbReference type="SUPFAM" id="SSF56112">
    <property type="entry name" value="Protein kinase-like (PK-like)"/>
    <property type="match status" value="1"/>
</dbReference>
<dbReference type="OrthoDB" id="4062651at2759"/>
<dbReference type="GO" id="GO:0004672">
    <property type="term" value="F:protein kinase activity"/>
    <property type="evidence" value="ECO:0007669"/>
    <property type="project" value="InterPro"/>
</dbReference>
<dbReference type="EMBL" id="CABFNO020001469">
    <property type="protein sequence ID" value="CAG9990145.1"/>
    <property type="molecule type" value="Genomic_DNA"/>
</dbReference>
<dbReference type="Gene3D" id="1.10.510.10">
    <property type="entry name" value="Transferase(Phosphotransferase) domain 1"/>
    <property type="match status" value="1"/>
</dbReference>
<comment type="caution">
    <text evidence="2">The sequence shown here is derived from an EMBL/GenBank/DDBJ whole genome shotgun (WGS) entry which is preliminary data.</text>
</comment>
<reference evidence="3" key="1">
    <citation type="submission" date="2019-06" db="EMBL/GenBank/DDBJ databases">
        <authorList>
            <person name="Broberg M."/>
        </authorList>
    </citation>
    <scope>NUCLEOTIDE SEQUENCE [LARGE SCALE GENOMIC DNA]</scope>
</reference>
<proteinExistence type="predicted"/>
<evidence type="ECO:0000313" key="3">
    <source>
        <dbReference type="Proteomes" id="UP000754883"/>
    </source>
</evidence>
<gene>
    <name evidence="2" type="ORF">CBYS24578_00012380</name>
</gene>
<feature type="domain" description="Protein kinase" evidence="1">
    <location>
        <begin position="1"/>
        <end position="224"/>
    </location>
</feature>
<protein>
    <recommendedName>
        <fullName evidence="1">Protein kinase domain-containing protein</fullName>
    </recommendedName>
</protein>
<dbReference type="PROSITE" id="PS50011">
    <property type="entry name" value="PROTEIN_KINASE_DOM"/>
    <property type="match status" value="1"/>
</dbReference>
<evidence type="ECO:0000313" key="2">
    <source>
        <dbReference type="EMBL" id="CAG9990145.1"/>
    </source>
</evidence>
<dbReference type="Proteomes" id="UP000754883">
    <property type="component" value="Unassembled WGS sequence"/>
</dbReference>
<sequence>MAEQFLGLGKALENIHNGCRRLRLPHDVVNPKRHYGRHVNIKLGNIVLFQARGVKPFLGLAGFGLGKYYTDAYRSEGYPILFCQSRTFRSSESDLPDGLVGSKSDVFSLGCIFLEHITWFLRGLDLYRFAYARLEKDVQLYAENLFFKLKGNKQKTAVIRPAVKRWIGSLKEEEACSWYLIRMLDLIETEMMQVDTDILELVRGLLSRSWKFSRVLASESLPFIPKLEISIWIELRIYNIT</sequence>
<dbReference type="AlphaFoldDB" id="A0A9N9UMD1"/>
<dbReference type="GO" id="GO:0005524">
    <property type="term" value="F:ATP binding"/>
    <property type="evidence" value="ECO:0007669"/>
    <property type="project" value="InterPro"/>
</dbReference>
<organism evidence="2 3">
    <name type="scientific">Clonostachys byssicola</name>
    <dbReference type="NCBI Taxonomy" id="160290"/>
    <lineage>
        <taxon>Eukaryota</taxon>
        <taxon>Fungi</taxon>
        <taxon>Dikarya</taxon>
        <taxon>Ascomycota</taxon>
        <taxon>Pezizomycotina</taxon>
        <taxon>Sordariomycetes</taxon>
        <taxon>Hypocreomycetidae</taxon>
        <taxon>Hypocreales</taxon>
        <taxon>Bionectriaceae</taxon>
        <taxon>Clonostachys</taxon>
    </lineage>
</organism>
<accession>A0A9N9UMD1</accession>
<evidence type="ECO:0000259" key="1">
    <source>
        <dbReference type="PROSITE" id="PS50011"/>
    </source>
</evidence>
<reference evidence="2 3" key="2">
    <citation type="submission" date="2021-10" db="EMBL/GenBank/DDBJ databases">
        <authorList>
            <person name="Piombo E."/>
        </authorList>
    </citation>
    <scope>NUCLEOTIDE SEQUENCE [LARGE SCALE GENOMIC DNA]</scope>
</reference>
<dbReference type="InterPro" id="IPR011009">
    <property type="entry name" value="Kinase-like_dom_sf"/>
</dbReference>
<dbReference type="InterPro" id="IPR000719">
    <property type="entry name" value="Prot_kinase_dom"/>
</dbReference>